<accession>A0A848GXU3</accession>
<dbReference type="EMBL" id="JABBFX010000001">
    <property type="protein sequence ID" value="NML42139.1"/>
    <property type="molecule type" value="Genomic_DNA"/>
</dbReference>
<proteinExistence type="predicted"/>
<comment type="caution">
    <text evidence="2">The sequence shown here is derived from an EMBL/GenBank/DDBJ whole genome shotgun (WGS) entry which is preliminary data.</text>
</comment>
<name>A0A848GXU3_9BURK</name>
<keyword evidence="3" id="KW-1185">Reference proteome</keyword>
<dbReference type="AlphaFoldDB" id="A0A848GXU3"/>
<gene>
    <name evidence="2" type="ORF">HHL11_00160</name>
</gene>
<evidence type="ECO:0000313" key="2">
    <source>
        <dbReference type="EMBL" id="NML42139.1"/>
    </source>
</evidence>
<feature type="region of interest" description="Disordered" evidence="1">
    <location>
        <begin position="1"/>
        <end position="20"/>
    </location>
</feature>
<protein>
    <submittedName>
        <fullName evidence="2">Uncharacterized protein</fullName>
    </submittedName>
</protein>
<dbReference type="Proteomes" id="UP000541185">
    <property type="component" value="Unassembled WGS sequence"/>
</dbReference>
<feature type="compositionally biased region" description="Polar residues" evidence="1">
    <location>
        <begin position="1"/>
        <end position="12"/>
    </location>
</feature>
<dbReference type="RefSeq" id="WP_169416365.1">
    <property type="nucleotide sequence ID" value="NZ_JABBFX010000001.1"/>
</dbReference>
<evidence type="ECO:0000313" key="3">
    <source>
        <dbReference type="Proteomes" id="UP000541185"/>
    </source>
</evidence>
<organism evidence="2 3">
    <name type="scientific">Ramlibacter agri</name>
    <dbReference type="NCBI Taxonomy" id="2728837"/>
    <lineage>
        <taxon>Bacteria</taxon>
        <taxon>Pseudomonadati</taxon>
        <taxon>Pseudomonadota</taxon>
        <taxon>Betaproteobacteria</taxon>
        <taxon>Burkholderiales</taxon>
        <taxon>Comamonadaceae</taxon>
        <taxon>Ramlibacter</taxon>
    </lineage>
</organism>
<evidence type="ECO:0000256" key="1">
    <source>
        <dbReference type="SAM" id="MobiDB-lite"/>
    </source>
</evidence>
<sequence length="65" mass="7004">MDATVQQQQPSFTPAHAAPLPTDCDECLGSGGWFRYDPAFEPNPGLLYLSCMNCKGSGRMALPRG</sequence>
<reference evidence="2 3" key="1">
    <citation type="submission" date="2020-04" db="EMBL/GenBank/DDBJ databases">
        <title>Ramlibacter sp. G-1-2-2 isolated from soil.</title>
        <authorList>
            <person name="Dahal R.H."/>
        </authorList>
    </citation>
    <scope>NUCLEOTIDE SEQUENCE [LARGE SCALE GENOMIC DNA]</scope>
    <source>
        <strain evidence="2 3">G-1-2-2</strain>
    </source>
</reference>